<evidence type="ECO:0000256" key="11">
    <source>
        <dbReference type="PIRSR" id="PIRSR001589-3"/>
    </source>
</evidence>
<dbReference type="Pfam" id="PF13537">
    <property type="entry name" value="GATase_7"/>
    <property type="match status" value="1"/>
</dbReference>
<sequence>MCGIAGFIQDLDSDSQRKIVTDMTDVIAHRGPDSAGVFTDGHAALGFRRLGIIDLDGGNQPIFNEDDSLAITFNGEMYNYRPLRDQLIGLGHTFTTHSDTEVVLHGYEQWGAEVLHRIRGMFAFVIWDTKAHALFGARDPFGIKPFYYAHGNGVFMYASEIKSMLQHPQFVKELNPQALRPYLTFQYPAIEETFFKGVFKLKEGHYFTYVDGNMEISRYYDSEFIETQQTLEQTVEEIDSAVLDSVQAQKIADVEVGSFLSSGVDSSYVAAVTRPEHTYSIGFSGGRFDESVQARELAQSLKLNNVSESIDGDKAFRYFPQILWHLDEPDSNPSCVPLFFLSELASRDLRVVLSGEGADELFAGYIDYGVHTKTKFIMRTTRLLQRLPKKLRHRIADMVRGRSFPGSKHMYANLAPAERCFIGQAKIFDEAEAESLLQADFRDAPSVQEIVDQSYEQVRGSGISELKKKQYLDIHQWMPGDILLKADKMTMAHSLELRVPFLDKELMKVAGRVPTRYLIANEHTKFAFRQAAARHLPHVSSHRKKLGFPVPIRDWLRDKKFYAIVRSTFEQPYVSQFFDQTALLKLLDENYKGHIDGRRKIWTIFTFLTWYDVFFIHDGKKPELVSTDNTKNTK</sequence>
<feature type="binding site" evidence="10">
    <location>
        <position position="99"/>
    </location>
    <ligand>
        <name>L-glutamine</name>
        <dbReference type="ChEBI" id="CHEBI:58359"/>
    </ligand>
</feature>
<gene>
    <name evidence="13" type="ORF">BAQU_1947</name>
</gene>
<dbReference type="CDD" id="cd01991">
    <property type="entry name" value="Asn_synthase_B_C"/>
    <property type="match status" value="1"/>
</dbReference>
<evidence type="ECO:0000256" key="9">
    <source>
        <dbReference type="PIRSR" id="PIRSR001589-1"/>
    </source>
</evidence>
<proteinExistence type="inferred from homology"/>
<feature type="binding site" evidence="10">
    <location>
        <begin position="354"/>
        <end position="355"/>
    </location>
    <ligand>
        <name>ATP</name>
        <dbReference type="ChEBI" id="CHEBI:30616"/>
    </ligand>
</feature>
<dbReference type="PROSITE" id="PS51278">
    <property type="entry name" value="GATASE_TYPE_2"/>
    <property type="match status" value="1"/>
</dbReference>
<evidence type="ECO:0000256" key="2">
    <source>
        <dbReference type="ARBA" id="ARBA00005752"/>
    </source>
</evidence>
<dbReference type="InterPro" id="IPR014729">
    <property type="entry name" value="Rossmann-like_a/b/a_fold"/>
</dbReference>
<dbReference type="AlphaFoldDB" id="A0A261G0Q7"/>
<keyword evidence="14" id="KW-1185">Reference proteome</keyword>
<evidence type="ECO:0000256" key="6">
    <source>
        <dbReference type="ARBA" id="ARBA00022888"/>
    </source>
</evidence>
<comment type="pathway">
    <text evidence="1">Amino-acid biosynthesis; L-asparagine biosynthesis; L-asparagine from L-aspartate (L-Gln route): step 1/1.</text>
</comment>
<evidence type="ECO:0000256" key="1">
    <source>
        <dbReference type="ARBA" id="ARBA00005187"/>
    </source>
</evidence>
<keyword evidence="6 9" id="KW-0061">Asparagine biosynthesis</keyword>
<dbReference type="PANTHER" id="PTHR43284:SF1">
    <property type="entry name" value="ASPARAGINE SYNTHETASE"/>
    <property type="match status" value="1"/>
</dbReference>
<dbReference type="Proteomes" id="UP000216451">
    <property type="component" value="Unassembled WGS sequence"/>
</dbReference>
<dbReference type="CDD" id="cd00712">
    <property type="entry name" value="AsnB"/>
    <property type="match status" value="1"/>
</dbReference>
<dbReference type="InterPro" id="IPR006426">
    <property type="entry name" value="Asn_synth_AEB"/>
</dbReference>
<evidence type="ECO:0000256" key="10">
    <source>
        <dbReference type="PIRSR" id="PIRSR001589-2"/>
    </source>
</evidence>
<dbReference type="GeneID" id="98296588"/>
<organism evidence="13 14">
    <name type="scientific">Bifidobacterium aquikefiri</name>
    <dbReference type="NCBI Taxonomy" id="1653207"/>
    <lineage>
        <taxon>Bacteria</taxon>
        <taxon>Bacillati</taxon>
        <taxon>Actinomycetota</taxon>
        <taxon>Actinomycetes</taxon>
        <taxon>Bifidobacteriales</taxon>
        <taxon>Bifidobacteriaceae</taxon>
        <taxon>Bifidobacterium</taxon>
    </lineage>
</organism>
<dbReference type="InterPro" id="IPR017932">
    <property type="entry name" value="GATase_2_dom"/>
</dbReference>
<accession>A0A261G0Q7</accession>
<dbReference type="OrthoDB" id="9763290at2"/>
<evidence type="ECO:0000256" key="3">
    <source>
        <dbReference type="ARBA" id="ARBA00012737"/>
    </source>
</evidence>
<dbReference type="InterPro" id="IPR001962">
    <property type="entry name" value="Asn_synthase"/>
</dbReference>
<dbReference type="EMBL" id="MWXA01000010">
    <property type="protein sequence ID" value="OZG64968.1"/>
    <property type="molecule type" value="Genomic_DNA"/>
</dbReference>
<dbReference type="Gene3D" id="3.60.20.10">
    <property type="entry name" value="Glutamine Phosphoribosylpyrophosphate, subunit 1, domain 1"/>
    <property type="match status" value="1"/>
</dbReference>
<comment type="caution">
    <text evidence="13">The sequence shown here is derived from an EMBL/GenBank/DDBJ whole genome shotgun (WGS) entry which is preliminary data.</text>
</comment>
<dbReference type="Gene3D" id="3.40.50.620">
    <property type="entry name" value="HUPs"/>
    <property type="match status" value="1"/>
</dbReference>
<keyword evidence="9" id="KW-0028">Amino-acid biosynthesis</keyword>
<dbReference type="EC" id="6.3.5.4" evidence="3"/>
<dbReference type="SUPFAM" id="SSF52402">
    <property type="entry name" value="Adenine nucleotide alpha hydrolases-like"/>
    <property type="match status" value="1"/>
</dbReference>
<feature type="domain" description="Glutamine amidotransferase type-2" evidence="12">
    <location>
        <begin position="2"/>
        <end position="212"/>
    </location>
</feature>
<evidence type="ECO:0000256" key="4">
    <source>
        <dbReference type="ARBA" id="ARBA00022741"/>
    </source>
</evidence>
<dbReference type="PANTHER" id="PTHR43284">
    <property type="entry name" value="ASPARAGINE SYNTHETASE (GLUTAMINE-HYDROLYZING)"/>
    <property type="match status" value="1"/>
</dbReference>
<evidence type="ECO:0000256" key="5">
    <source>
        <dbReference type="ARBA" id="ARBA00022840"/>
    </source>
</evidence>
<dbReference type="PIRSF" id="PIRSF001589">
    <property type="entry name" value="Asn_synthetase_glu-h"/>
    <property type="match status" value="1"/>
</dbReference>
<comment type="similarity">
    <text evidence="2">Belongs to the asparagine synthetase family.</text>
</comment>
<evidence type="ECO:0000313" key="13">
    <source>
        <dbReference type="EMBL" id="OZG64968.1"/>
    </source>
</evidence>
<feature type="active site" description="For GATase activity" evidence="9">
    <location>
        <position position="2"/>
    </location>
</feature>
<keyword evidence="5 10" id="KW-0067">ATP-binding</keyword>
<reference evidence="13 14" key="1">
    <citation type="journal article" date="2017" name="BMC Genomics">
        <title>Comparative genomic and phylogenomic analyses of the Bifidobacteriaceae family.</title>
        <authorList>
            <person name="Lugli G.A."/>
            <person name="Milani C."/>
            <person name="Turroni F."/>
            <person name="Duranti S."/>
            <person name="Mancabelli L."/>
            <person name="Mangifesta M."/>
            <person name="Ferrario C."/>
            <person name="Modesto M."/>
            <person name="Mattarelli P."/>
            <person name="Jiri K."/>
            <person name="van Sinderen D."/>
            <person name="Ventura M."/>
        </authorList>
    </citation>
    <scope>NUCLEOTIDE SEQUENCE [LARGE SCALE GENOMIC DNA]</scope>
    <source>
        <strain evidence="13 14">LMG 28769</strain>
    </source>
</reference>
<dbReference type="SUPFAM" id="SSF56235">
    <property type="entry name" value="N-terminal nucleophile aminohydrolases (Ntn hydrolases)"/>
    <property type="match status" value="1"/>
</dbReference>
<evidence type="ECO:0000259" key="12">
    <source>
        <dbReference type="PROSITE" id="PS51278"/>
    </source>
</evidence>
<dbReference type="Pfam" id="PF00733">
    <property type="entry name" value="Asn_synthase"/>
    <property type="match status" value="1"/>
</dbReference>
<dbReference type="RefSeq" id="WP_094695237.1">
    <property type="nucleotide sequence ID" value="NZ_JBDNSG010000029.1"/>
</dbReference>
<evidence type="ECO:0000256" key="7">
    <source>
        <dbReference type="ARBA" id="ARBA00022962"/>
    </source>
</evidence>
<feature type="binding site" evidence="10">
    <location>
        <position position="281"/>
    </location>
    <ligand>
        <name>ATP</name>
        <dbReference type="ChEBI" id="CHEBI:30616"/>
    </ligand>
</feature>
<dbReference type="InterPro" id="IPR033738">
    <property type="entry name" value="AsnB_N"/>
</dbReference>
<evidence type="ECO:0000313" key="14">
    <source>
        <dbReference type="Proteomes" id="UP000216451"/>
    </source>
</evidence>
<dbReference type="InterPro" id="IPR029055">
    <property type="entry name" value="Ntn_hydrolases_N"/>
</dbReference>
<dbReference type="GO" id="GO:0005829">
    <property type="term" value="C:cytosol"/>
    <property type="evidence" value="ECO:0007669"/>
    <property type="project" value="TreeGrafter"/>
</dbReference>
<evidence type="ECO:0000256" key="8">
    <source>
        <dbReference type="ARBA" id="ARBA00048741"/>
    </source>
</evidence>
<dbReference type="InterPro" id="IPR051786">
    <property type="entry name" value="ASN_synthetase/amidase"/>
</dbReference>
<name>A0A261G0Q7_9BIFI</name>
<keyword evidence="7 9" id="KW-0315">Glutamine amidotransferase</keyword>
<dbReference type="GO" id="GO:0005524">
    <property type="term" value="F:ATP binding"/>
    <property type="evidence" value="ECO:0007669"/>
    <property type="project" value="UniProtKB-KW"/>
</dbReference>
<dbReference type="NCBIfam" id="TIGR01536">
    <property type="entry name" value="asn_synth_AEB"/>
    <property type="match status" value="1"/>
</dbReference>
<protein>
    <recommendedName>
        <fullName evidence="3">asparagine synthase (glutamine-hydrolyzing)</fullName>
        <ecNumber evidence="3">6.3.5.4</ecNumber>
    </recommendedName>
</protein>
<keyword evidence="4 10" id="KW-0547">Nucleotide-binding</keyword>
<comment type="catalytic activity">
    <reaction evidence="8">
        <text>L-aspartate + L-glutamine + ATP + H2O = L-asparagine + L-glutamate + AMP + diphosphate + H(+)</text>
        <dbReference type="Rhea" id="RHEA:12228"/>
        <dbReference type="ChEBI" id="CHEBI:15377"/>
        <dbReference type="ChEBI" id="CHEBI:15378"/>
        <dbReference type="ChEBI" id="CHEBI:29985"/>
        <dbReference type="ChEBI" id="CHEBI:29991"/>
        <dbReference type="ChEBI" id="CHEBI:30616"/>
        <dbReference type="ChEBI" id="CHEBI:33019"/>
        <dbReference type="ChEBI" id="CHEBI:58048"/>
        <dbReference type="ChEBI" id="CHEBI:58359"/>
        <dbReference type="ChEBI" id="CHEBI:456215"/>
        <dbReference type="EC" id="6.3.5.4"/>
    </reaction>
</comment>
<feature type="site" description="Important for beta-aspartyl-AMP intermediate formation" evidence="11">
    <location>
        <position position="356"/>
    </location>
</feature>
<dbReference type="GO" id="GO:0004066">
    <property type="term" value="F:asparagine synthase (glutamine-hydrolyzing) activity"/>
    <property type="evidence" value="ECO:0007669"/>
    <property type="project" value="UniProtKB-EC"/>
</dbReference>
<dbReference type="GO" id="GO:0006529">
    <property type="term" value="P:asparagine biosynthetic process"/>
    <property type="evidence" value="ECO:0007669"/>
    <property type="project" value="UniProtKB-KW"/>
</dbReference>